<evidence type="ECO:0000256" key="7">
    <source>
        <dbReference type="ARBA" id="ARBA00023033"/>
    </source>
</evidence>
<dbReference type="Proteomes" id="UP001149165">
    <property type="component" value="Unassembled WGS sequence"/>
</dbReference>
<organism evidence="9 10">
    <name type="scientific">Penicillium angulare</name>
    <dbReference type="NCBI Taxonomy" id="116970"/>
    <lineage>
        <taxon>Eukaryota</taxon>
        <taxon>Fungi</taxon>
        <taxon>Dikarya</taxon>
        <taxon>Ascomycota</taxon>
        <taxon>Pezizomycotina</taxon>
        <taxon>Eurotiomycetes</taxon>
        <taxon>Eurotiomycetidae</taxon>
        <taxon>Eurotiales</taxon>
        <taxon>Aspergillaceae</taxon>
        <taxon>Penicillium</taxon>
    </lineage>
</organism>
<dbReference type="InterPro" id="IPR036396">
    <property type="entry name" value="Cyt_P450_sf"/>
</dbReference>
<reference evidence="9" key="2">
    <citation type="journal article" date="2023" name="IMA Fungus">
        <title>Comparative genomic study of the Penicillium genus elucidates a diverse pangenome and 15 lateral gene transfer events.</title>
        <authorList>
            <person name="Petersen C."/>
            <person name="Sorensen T."/>
            <person name="Nielsen M.R."/>
            <person name="Sondergaard T.E."/>
            <person name="Sorensen J.L."/>
            <person name="Fitzpatrick D.A."/>
            <person name="Frisvad J.C."/>
            <person name="Nielsen K.L."/>
        </authorList>
    </citation>
    <scope>NUCLEOTIDE SEQUENCE</scope>
    <source>
        <strain evidence="9">IBT 30069</strain>
    </source>
</reference>
<evidence type="ECO:0000256" key="1">
    <source>
        <dbReference type="ARBA" id="ARBA00001971"/>
    </source>
</evidence>
<name>A0A9W9ETN5_9EURO</name>
<accession>A0A9W9ETN5</accession>
<dbReference type="GO" id="GO:0004497">
    <property type="term" value="F:monooxygenase activity"/>
    <property type="evidence" value="ECO:0007669"/>
    <property type="project" value="UniProtKB-KW"/>
</dbReference>
<evidence type="ECO:0000256" key="5">
    <source>
        <dbReference type="ARBA" id="ARBA00023002"/>
    </source>
</evidence>
<keyword evidence="5" id="KW-0560">Oxidoreductase</keyword>
<keyword evidence="3 8" id="KW-0349">Heme</keyword>
<evidence type="ECO:0000256" key="4">
    <source>
        <dbReference type="ARBA" id="ARBA00022723"/>
    </source>
</evidence>
<dbReference type="PRINTS" id="PR00465">
    <property type="entry name" value="EP450IV"/>
</dbReference>
<dbReference type="GO" id="GO:0016705">
    <property type="term" value="F:oxidoreductase activity, acting on paired donors, with incorporation or reduction of molecular oxygen"/>
    <property type="evidence" value="ECO:0007669"/>
    <property type="project" value="InterPro"/>
</dbReference>
<dbReference type="InterPro" id="IPR002403">
    <property type="entry name" value="Cyt_P450_E_grp-IV"/>
</dbReference>
<evidence type="ECO:0000256" key="8">
    <source>
        <dbReference type="PIRSR" id="PIRSR602403-1"/>
    </source>
</evidence>
<dbReference type="AlphaFoldDB" id="A0A9W9ETN5"/>
<keyword evidence="7" id="KW-0503">Monooxygenase</keyword>
<dbReference type="Gene3D" id="1.10.630.10">
    <property type="entry name" value="Cytochrome P450"/>
    <property type="match status" value="1"/>
</dbReference>
<evidence type="ECO:0000256" key="3">
    <source>
        <dbReference type="ARBA" id="ARBA00022617"/>
    </source>
</evidence>
<keyword evidence="10" id="KW-1185">Reference proteome</keyword>
<dbReference type="SUPFAM" id="SSF48264">
    <property type="entry name" value="Cytochrome P450"/>
    <property type="match status" value="1"/>
</dbReference>
<evidence type="ECO:0000256" key="2">
    <source>
        <dbReference type="ARBA" id="ARBA00010617"/>
    </source>
</evidence>
<dbReference type="CDD" id="cd11041">
    <property type="entry name" value="CYP503A1-like"/>
    <property type="match status" value="1"/>
</dbReference>
<proteinExistence type="inferred from homology"/>
<feature type="binding site" description="axial binding residue" evidence="8">
    <location>
        <position position="457"/>
    </location>
    <ligand>
        <name>heme</name>
        <dbReference type="ChEBI" id="CHEBI:30413"/>
    </ligand>
    <ligandPart>
        <name>Fe</name>
        <dbReference type="ChEBI" id="CHEBI:18248"/>
    </ligandPart>
</feature>
<dbReference type="EMBL" id="JAPQKH010000007">
    <property type="protein sequence ID" value="KAJ5087828.1"/>
    <property type="molecule type" value="Genomic_DNA"/>
</dbReference>
<keyword evidence="6 8" id="KW-0408">Iron</keyword>
<dbReference type="PANTHER" id="PTHR46206">
    <property type="entry name" value="CYTOCHROME P450"/>
    <property type="match status" value="1"/>
</dbReference>
<evidence type="ECO:0000313" key="9">
    <source>
        <dbReference type="EMBL" id="KAJ5087828.1"/>
    </source>
</evidence>
<dbReference type="PANTHER" id="PTHR46206:SF2">
    <property type="entry name" value="CYTOCHROME P450 MONOOXYGENASE AUSG-RELATED"/>
    <property type="match status" value="1"/>
</dbReference>
<dbReference type="GO" id="GO:0043386">
    <property type="term" value="P:mycotoxin biosynthetic process"/>
    <property type="evidence" value="ECO:0007669"/>
    <property type="project" value="UniProtKB-ARBA"/>
</dbReference>
<gene>
    <name evidence="9" type="ORF">N7456_011444</name>
</gene>
<protein>
    <submittedName>
        <fullName evidence="9">Cytochrome P450</fullName>
    </submittedName>
</protein>
<keyword evidence="4 8" id="KW-0479">Metal-binding</keyword>
<evidence type="ECO:0000313" key="10">
    <source>
        <dbReference type="Proteomes" id="UP001149165"/>
    </source>
</evidence>
<dbReference type="GO" id="GO:0020037">
    <property type="term" value="F:heme binding"/>
    <property type="evidence" value="ECO:0007669"/>
    <property type="project" value="InterPro"/>
</dbReference>
<evidence type="ECO:0000256" key="6">
    <source>
        <dbReference type="ARBA" id="ARBA00023004"/>
    </source>
</evidence>
<dbReference type="Pfam" id="PF00067">
    <property type="entry name" value="p450"/>
    <property type="match status" value="1"/>
</dbReference>
<sequence>MTTMELLGSDLSPANVILGLVVITILVVKIRERMWNPSSLPVYNDRKWYEFGYGKATGRYLVDPEGLIRSGLEKGDAFYLCTEAHFRLILSPKYADVIGGDNRFDLGKFISEVGIFDYDEKTGATGDFHEGIPGFEPLANIALESKILQNTVKTKLSRQTPKLVEPLSTETAMALISNWGEQTDPHEVNMRDTMSRIIAQMVSRGFLGEDDLCRNPTWLQLLYDFLEDSFIAAHILRRWPLFMRNIASRFLPSCQKVRSELQDVIEYLKPLIDKPDSPDTEMTAISWVKDMSKGSAYDFTTLQLTLALASLDTSNDLLTKAMCDLSEHPNLVKDIRKEIIEIVGKEGLSKSSLQKLYLLDSAMKESQRLRPLGYSNMERVAKERVVLPDGLIIPKGTAIMISACHMMDSSIWPDGDRYDGYRFANLRNASKNALTSSYQLTSTSADHMGFGHGKQACPGRHYAVVFGKILLCHIILKYDFNEGRTKLRGHNILPHADIKINIRRRNEEISL</sequence>
<reference evidence="9" key="1">
    <citation type="submission" date="2022-11" db="EMBL/GenBank/DDBJ databases">
        <authorList>
            <person name="Petersen C."/>
        </authorList>
    </citation>
    <scope>NUCLEOTIDE SEQUENCE</scope>
    <source>
        <strain evidence="9">IBT 30069</strain>
    </source>
</reference>
<dbReference type="GO" id="GO:0005506">
    <property type="term" value="F:iron ion binding"/>
    <property type="evidence" value="ECO:0007669"/>
    <property type="project" value="InterPro"/>
</dbReference>
<comment type="similarity">
    <text evidence="2">Belongs to the cytochrome P450 family.</text>
</comment>
<dbReference type="InterPro" id="IPR001128">
    <property type="entry name" value="Cyt_P450"/>
</dbReference>
<comment type="caution">
    <text evidence="9">The sequence shown here is derived from an EMBL/GenBank/DDBJ whole genome shotgun (WGS) entry which is preliminary data.</text>
</comment>
<comment type="cofactor">
    <cofactor evidence="1 8">
        <name>heme</name>
        <dbReference type="ChEBI" id="CHEBI:30413"/>
    </cofactor>
</comment>
<dbReference type="OrthoDB" id="1844152at2759"/>